<evidence type="ECO:0000313" key="2">
    <source>
        <dbReference type="Proteomes" id="UP000327424"/>
    </source>
</evidence>
<dbReference type="EMBL" id="CP044399">
    <property type="protein sequence ID" value="QFI40259.1"/>
    <property type="molecule type" value="Genomic_DNA"/>
</dbReference>
<proteinExistence type="predicted"/>
<dbReference type="Proteomes" id="UP000327424">
    <property type="component" value="Chromosome"/>
</dbReference>
<evidence type="ECO:0000313" key="1">
    <source>
        <dbReference type="EMBL" id="QFI40259.1"/>
    </source>
</evidence>
<gene>
    <name evidence="1" type="ORF">FR932_10015</name>
</gene>
<protein>
    <submittedName>
        <fullName evidence="1">Uncharacterized protein</fullName>
    </submittedName>
</protein>
<organism evidence="1 2">
    <name type="scientific">Moritella marina ATCC 15381</name>
    <dbReference type="NCBI Taxonomy" id="1202962"/>
    <lineage>
        <taxon>Bacteria</taxon>
        <taxon>Pseudomonadati</taxon>
        <taxon>Pseudomonadota</taxon>
        <taxon>Gammaproteobacteria</taxon>
        <taxon>Alteromonadales</taxon>
        <taxon>Moritellaceae</taxon>
        <taxon>Moritella</taxon>
    </lineage>
</organism>
<reference evidence="1 2" key="1">
    <citation type="submission" date="2019-09" db="EMBL/GenBank/DDBJ databases">
        <title>Hybrid Assembly of the complete Genome of the Deep-Sea Bacterium Moritella marina from long Nanopore and Illumina reads.</title>
        <authorList>
            <person name="Magin S."/>
            <person name="Georgoulis A."/>
            <person name="Papadimitriou K."/>
            <person name="Iliakis G."/>
            <person name="Vorgias C.E."/>
        </authorList>
    </citation>
    <scope>NUCLEOTIDE SEQUENCE [LARGE SCALE GENOMIC DNA]</scope>
    <source>
        <strain evidence="1 2">MP-1</strain>
    </source>
</reference>
<sequence>MAYLRVLTTKSEKVRSSECWDAYNKAFKSVSQRSAFSVLVRVLYLRRSGLGSVVALLIS</sequence>
<dbReference type="KEGG" id="mmaa:FR932_10015"/>
<name>A0A5J6WQ79_MORMI</name>
<dbReference type="AlphaFoldDB" id="A0A5J6WQ79"/>
<accession>A0A5J6WQ79</accession>
<keyword evidence="2" id="KW-1185">Reference proteome</keyword>